<evidence type="ECO:0000256" key="1">
    <source>
        <dbReference type="SAM" id="SignalP"/>
    </source>
</evidence>
<evidence type="ECO:0000313" key="2">
    <source>
        <dbReference type="EnsemblProtists" id="EOD24549"/>
    </source>
</evidence>
<dbReference type="KEGG" id="ehx:EMIHUDRAFT_435363"/>
<dbReference type="GeneID" id="17270095"/>
<organism evidence="2 3">
    <name type="scientific">Emiliania huxleyi (strain CCMP1516)</name>
    <dbReference type="NCBI Taxonomy" id="280463"/>
    <lineage>
        <taxon>Eukaryota</taxon>
        <taxon>Haptista</taxon>
        <taxon>Haptophyta</taxon>
        <taxon>Prymnesiophyceae</taxon>
        <taxon>Isochrysidales</taxon>
        <taxon>Noelaerhabdaceae</taxon>
        <taxon>Emiliania</taxon>
    </lineage>
</organism>
<protein>
    <submittedName>
        <fullName evidence="2">Uncharacterized protein</fullName>
    </submittedName>
</protein>
<keyword evidence="3" id="KW-1185">Reference proteome</keyword>
<dbReference type="OMA" id="ILVCAYR"/>
<dbReference type="GeneID" id="17250941"/>
<evidence type="ECO:0000313" key="3">
    <source>
        <dbReference type="Proteomes" id="UP000013827"/>
    </source>
</evidence>
<dbReference type="EnsemblProtists" id="EOD04792">
    <property type="protein sequence ID" value="EOD04792"/>
    <property type="gene ID" value="EMIHUDRAFT_446616"/>
</dbReference>
<dbReference type="EnsemblProtists" id="EOD24549">
    <property type="protein sequence ID" value="EOD24549"/>
    <property type="gene ID" value="EMIHUDRAFT_435363"/>
</dbReference>
<name>A0A0D3JM14_EMIH1</name>
<accession>A0A0D3JM14</accession>
<sequence length="207" mass="22279">MEALLLCALPSITSAWTFREFMHGDWDLEGARGGVPLLARYSLDLADGGGLAGKYTEASRDDPSTTLREMVVRVDFDAGAGHQGSFRMGKSGADPAETEPVFDFDFEERNGGAAWLSESTWLGKSGGTIQFSVVGNDAFVLTHATVDAEGRPKLVHWAAKRSERAAATGNASKPKRSLLQRWGWYLGAAILVCAYRVSKDAPKAKPA</sequence>
<dbReference type="RefSeq" id="XP_005757221.1">
    <property type="nucleotide sequence ID" value="XM_005757164.1"/>
</dbReference>
<feature type="chain" id="PRO_5044053580" evidence="1">
    <location>
        <begin position="16"/>
        <end position="207"/>
    </location>
</feature>
<dbReference type="KEGG" id="ehx:EMIHUDRAFT_446616"/>
<dbReference type="Proteomes" id="UP000013827">
    <property type="component" value="Unassembled WGS sequence"/>
</dbReference>
<dbReference type="AlphaFoldDB" id="A0A0D3JM14"/>
<reference evidence="2" key="2">
    <citation type="submission" date="2024-10" db="UniProtKB">
        <authorList>
            <consortium name="EnsemblProtists"/>
        </authorList>
    </citation>
    <scope>IDENTIFICATION</scope>
</reference>
<reference evidence="3" key="1">
    <citation type="journal article" date="2013" name="Nature">
        <title>Pan genome of the phytoplankton Emiliania underpins its global distribution.</title>
        <authorList>
            <person name="Read B.A."/>
            <person name="Kegel J."/>
            <person name="Klute M.J."/>
            <person name="Kuo A."/>
            <person name="Lefebvre S.C."/>
            <person name="Maumus F."/>
            <person name="Mayer C."/>
            <person name="Miller J."/>
            <person name="Monier A."/>
            <person name="Salamov A."/>
            <person name="Young J."/>
            <person name="Aguilar M."/>
            <person name="Claverie J.M."/>
            <person name="Frickenhaus S."/>
            <person name="Gonzalez K."/>
            <person name="Herman E.K."/>
            <person name="Lin Y.C."/>
            <person name="Napier J."/>
            <person name="Ogata H."/>
            <person name="Sarno A.F."/>
            <person name="Shmutz J."/>
            <person name="Schroeder D."/>
            <person name="de Vargas C."/>
            <person name="Verret F."/>
            <person name="von Dassow P."/>
            <person name="Valentin K."/>
            <person name="Van de Peer Y."/>
            <person name="Wheeler G."/>
            <person name="Dacks J.B."/>
            <person name="Delwiche C.F."/>
            <person name="Dyhrman S.T."/>
            <person name="Glockner G."/>
            <person name="John U."/>
            <person name="Richards T."/>
            <person name="Worden A.Z."/>
            <person name="Zhang X."/>
            <person name="Grigoriev I.V."/>
            <person name="Allen A.E."/>
            <person name="Bidle K."/>
            <person name="Borodovsky M."/>
            <person name="Bowler C."/>
            <person name="Brownlee C."/>
            <person name="Cock J.M."/>
            <person name="Elias M."/>
            <person name="Gladyshev V.N."/>
            <person name="Groth M."/>
            <person name="Guda C."/>
            <person name="Hadaegh A."/>
            <person name="Iglesias-Rodriguez M.D."/>
            <person name="Jenkins J."/>
            <person name="Jones B.M."/>
            <person name="Lawson T."/>
            <person name="Leese F."/>
            <person name="Lindquist E."/>
            <person name="Lobanov A."/>
            <person name="Lomsadze A."/>
            <person name="Malik S.B."/>
            <person name="Marsh M.E."/>
            <person name="Mackinder L."/>
            <person name="Mock T."/>
            <person name="Mueller-Roeber B."/>
            <person name="Pagarete A."/>
            <person name="Parker M."/>
            <person name="Probert I."/>
            <person name="Quesneville H."/>
            <person name="Raines C."/>
            <person name="Rensing S.A."/>
            <person name="Riano-Pachon D.M."/>
            <person name="Richier S."/>
            <person name="Rokitta S."/>
            <person name="Shiraiwa Y."/>
            <person name="Soanes D.M."/>
            <person name="van der Giezen M."/>
            <person name="Wahlund T.M."/>
            <person name="Williams B."/>
            <person name="Wilson W."/>
            <person name="Wolfe G."/>
            <person name="Wurch L.L."/>
        </authorList>
    </citation>
    <scope>NUCLEOTIDE SEQUENCE</scope>
</reference>
<dbReference type="HOGENOM" id="CLU_1328507_0_0_1"/>
<dbReference type="RefSeq" id="XP_005776978.1">
    <property type="nucleotide sequence ID" value="XM_005776921.1"/>
</dbReference>
<keyword evidence="1" id="KW-0732">Signal</keyword>
<dbReference type="PaxDb" id="2903-EOD04792"/>
<proteinExistence type="predicted"/>
<feature type="signal peptide" evidence="1">
    <location>
        <begin position="1"/>
        <end position="15"/>
    </location>
</feature>